<dbReference type="AlphaFoldDB" id="A0A848GSJ0"/>
<dbReference type="InterPro" id="IPR008979">
    <property type="entry name" value="Galactose-bd-like_sf"/>
</dbReference>
<organism evidence="4 5">
    <name type="scientific">Chitinophaga fulva</name>
    <dbReference type="NCBI Taxonomy" id="2728842"/>
    <lineage>
        <taxon>Bacteria</taxon>
        <taxon>Pseudomonadati</taxon>
        <taxon>Bacteroidota</taxon>
        <taxon>Chitinophagia</taxon>
        <taxon>Chitinophagales</taxon>
        <taxon>Chitinophagaceae</taxon>
        <taxon>Chitinophaga</taxon>
    </lineage>
</organism>
<dbReference type="SUPFAM" id="SSF49785">
    <property type="entry name" value="Galactose-binding domain-like"/>
    <property type="match status" value="1"/>
</dbReference>
<reference evidence="4 5" key="1">
    <citation type="submission" date="2020-04" db="EMBL/GenBank/DDBJ databases">
        <title>Chitinophaga sp. G-6-1-13 sp. nov., isolated from soil.</title>
        <authorList>
            <person name="Dahal R.H."/>
            <person name="Chaudhary D.K."/>
        </authorList>
    </citation>
    <scope>NUCLEOTIDE SEQUENCE [LARGE SCALE GENOMIC DNA]</scope>
    <source>
        <strain evidence="4 5">G-6-1-13</strain>
    </source>
</reference>
<feature type="domain" description="DUF4959" evidence="1">
    <location>
        <begin position="19"/>
        <end position="121"/>
    </location>
</feature>
<sequence>MNKHILLSIISIWLLYCNSCKEDKMSPLNNDQAPAPVSNVVVESTPGGAKISYMRPKDNDLLYVKAVYTIRSGVEREVKVSYYLNSLSVDGFPDTASYTVNLYAVSRGEKVSAPVAVQVKPLTPPVKETFRSLSIGATFGGARVRFVNNAEADLAICVLTEDATGDLIPAETYYTKRKEGVFAARGFNTQKRKFAAFVRDRWNNHSDTLYAELTPLFEQKLEKSKFREVDLPTDTYQAHMGKIPNLWDDKLGKSGDRIFHTKPGSGLPQWFTFDMGVTATLSRLKLHHRDGGTDGPYTGGDPKIYEIWGCNNPAANGSWDGWTLLMRCESIKPSNAPDGTVTTEDKQFATVEGEDFDFPPDIPPVRYLRFKTLKVWGALDHMYIAELTFWGNPQ</sequence>
<dbReference type="RefSeq" id="WP_169228068.1">
    <property type="nucleotide sequence ID" value="NZ_JABBGC010000003.1"/>
</dbReference>
<evidence type="ECO:0000259" key="2">
    <source>
        <dbReference type="Pfam" id="PF16391"/>
    </source>
</evidence>
<evidence type="ECO:0000313" key="5">
    <source>
        <dbReference type="Proteomes" id="UP000583266"/>
    </source>
</evidence>
<dbReference type="Pfam" id="PF17166">
    <property type="entry name" value="DUF5126"/>
    <property type="match status" value="1"/>
</dbReference>
<feature type="domain" description="DUF5126" evidence="3">
    <location>
        <begin position="122"/>
        <end position="224"/>
    </location>
</feature>
<accession>A0A848GSJ0</accession>
<dbReference type="InterPro" id="IPR032164">
    <property type="entry name" value="DUF5000"/>
</dbReference>
<protein>
    <submittedName>
        <fullName evidence="4">DUF4959 domain-containing protein</fullName>
    </submittedName>
</protein>
<comment type="caution">
    <text evidence="4">The sequence shown here is derived from an EMBL/GenBank/DDBJ whole genome shotgun (WGS) entry which is preliminary data.</text>
</comment>
<dbReference type="EMBL" id="JABBGC010000003">
    <property type="protein sequence ID" value="NML41007.1"/>
    <property type="molecule type" value="Genomic_DNA"/>
</dbReference>
<dbReference type="Gene3D" id="2.60.120.260">
    <property type="entry name" value="Galactose-binding domain-like"/>
    <property type="match status" value="1"/>
</dbReference>
<evidence type="ECO:0000313" key="4">
    <source>
        <dbReference type="EMBL" id="NML41007.1"/>
    </source>
</evidence>
<evidence type="ECO:0000259" key="3">
    <source>
        <dbReference type="Pfam" id="PF17166"/>
    </source>
</evidence>
<name>A0A848GSJ0_9BACT</name>
<dbReference type="Proteomes" id="UP000583266">
    <property type="component" value="Unassembled WGS sequence"/>
</dbReference>
<keyword evidence="5" id="KW-1185">Reference proteome</keyword>
<proteinExistence type="predicted"/>
<dbReference type="InterPro" id="IPR032527">
    <property type="entry name" value="DUF4959"/>
</dbReference>
<dbReference type="InterPro" id="IPR033431">
    <property type="entry name" value="DUF5126"/>
</dbReference>
<evidence type="ECO:0000259" key="1">
    <source>
        <dbReference type="Pfam" id="PF16323"/>
    </source>
</evidence>
<gene>
    <name evidence="4" type="ORF">HHL17_27685</name>
</gene>
<dbReference type="Pfam" id="PF16391">
    <property type="entry name" value="DUF5000"/>
    <property type="match status" value="1"/>
</dbReference>
<feature type="domain" description="DUF5000" evidence="2">
    <location>
        <begin position="247"/>
        <end position="391"/>
    </location>
</feature>
<dbReference type="Pfam" id="PF16323">
    <property type="entry name" value="DUF4959"/>
    <property type="match status" value="1"/>
</dbReference>